<name>A0A8T3ALQ4_DENNO</name>
<protein>
    <submittedName>
        <fullName evidence="2">Uncharacterized protein</fullName>
    </submittedName>
</protein>
<dbReference type="GO" id="GO:0009737">
    <property type="term" value="P:response to abscisic acid"/>
    <property type="evidence" value="ECO:0007669"/>
    <property type="project" value="TreeGrafter"/>
</dbReference>
<dbReference type="PANTHER" id="PTHR34671">
    <property type="entry name" value="EM-LIKE PROTEIN GEA1"/>
    <property type="match status" value="1"/>
</dbReference>
<feature type="compositionally biased region" description="Low complexity" evidence="1">
    <location>
        <begin position="73"/>
        <end position="83"/>
    </location>
</feature>
<feature type="compositionally biased region" description="Basic and acidic residues" evidence="1">
    <location>
        <begin position="1"/>
        <end position="18"/>
    </location>
</feature>
<dbReference type="PANTHER" id="PTHR34671:SF19">
    <property type="entry name" value="EMBRYONIC ABUNDANT PROTEIN 1"/>
    <property type="match status" value="1"/>
</dbReference>
<feature type="compositionally biased region" description="Basic and acidic residues" evidence="1">
    <location>
        <begin position="36"/>
        <end position="72"/>
    </location>
</feature>
<dbReference type="EMBL" id="JAGYWB010000015">
    <property type="protein sequence ID" value="KAI0497369.1"/>
    <property type="molecule type" value="Genomic_DNA"/>
</dbReference>
<reference evidence="2" key="1">
    <citation type="journal article" date="2022" name="Front. Genet.">
        <title>Chromosome-Scale Assembly of the Dendrobium nobile Genome Provides Insights Into the Molecular Mechanism of the Biosynthesis of the Medicinal Active Ingredient of Dendrobium.</title>
        <authorList>
            <person name="Xu Q."/>
            <person name="Niu S.-C."/>
            <person name="Li K.-L."/>
            <person name="Zheng P.-J."/>
            <person name="Zhang X.-J."/>
            <person name="Jia Y."/>
            <person name="Liu Y."/>
            <person name="Niu Y.-X."/>
            <person name="Yu L.-H."/>
            <person name="Chen D.-F."/>
            <person name="Zhang G.-Q."/>
        </authorList>
    </citation>
    <scope>NUCLEOTIDE SEQUENCE</scope>
    <source>
        <tissue evidence="2">Leaf</tissue>
    </source>
</reference>
<keyword evidence="3" id="KW-1185">Reference proteome</keyword>
<dbReference type="InterPro" id="IPR038956">
    <property type="entry name" value="LEA_5"/>
</dbReference>
<accession>A0A8T3ALQ4</accession>
<sequence>MSNEQERRELNEQAEKTVKPGGKGGKSLDDAQENLAEGRSRGGQTRKEQIGTEGYKEMGRKGGLGKAEETGGERATGTGINID</sequence>
<evidence type="ECO:0000256" key="1">
    <source>
        <dbReference type="SAM" id="MobiDB-lite"/>
    </source>
</evidence>
<dbReference type="OrthoDB" id="540492at2759"/>
<dbReference type="GO" id="GO:0005829">
    <property type="term" value="C:cytosol"/>
    <property type="evidence" value="ECO:0007669"/>
    <property type="project" value="TreeGrafter"/>
</dbReference>
<dbReference type="InterPro" id="IPR000389">
    <property type="entry name" value="Small_hydrophilic_seed_prot"/>
</dbReference>
<proteinExistence type="predicted"/>
<organism evidence="2 3">
    <name type="scientific">Dendrobium nobile</name>
    <name type="common">Orchid</name>
    <dbReference type="NCBI Taxonomy" id="94219"/>
    <lineage>
        <taxon>Eukaryota</taxon>
        <taxon>Viridiplantae</taxon>
        <taxon>Streptophyta</taxon>
        <taxon>Embryophyta</taxon>
        <taxon>Tracheophyta</taxon>
        <taxon>Spermatophyta</taxon>
        <taxon>Magnoliopsida</taxon>
        <taxon>Liliopsida</taxon>
        <taxon>Asparagales</taxon>
        <taxon>Orchidaceae</taxon>
        <taxon>Epidendroideae</taxon>
        <taxon>Malaxideae</taxon>
        <taxon>Dendrobiinae</taxon>
        <taxon>Dendrobium</taxon>
    </lineage>
</organism>
<dbReference type="Pfam" id="PF00477">
    <property type="entry name" value="LEA_5"/>
    <property type="match status" value="1"/>
</dbReference>
<evidence type="ECO:0000313" key="3">
    <source>
        <dbReference type="Proteomes" id="UP000829196"/>
    </source>
</evidence>
<dbReference type="AlphaFoldDB" id="A0A8T3ALQ4"/>
<evidence type="ECO:0000313" key="2">
    <source>
        <dbReference type="EMBL" id="KAI0497369.1"/>
    </source>
</evidence>
<feature type="region of interest" description="Disordered" evidence="1">
    <location>
        <begin position="1"/>
        <end position="83"/>
    </location>
</feature>
<dbReference type="Proteomes" id="UP000829196">
    <property type="component" value="Unassembled WGS sequence"/>
</dbReference>
<comment type="caution">
    <text evidence="2">The sequence shown here is derived from an EMBL/GenBank/DDBJ whole genome shotgun (WGS) entry which is preliminary data.</text>
</comment>
<gene>
    <name evidence="2" type="ORF">KFK09_020592</name>
</gene>